<dbReference type="Pfam" id="PF07730">
    <property type="entry name" value="HisKA_3"/>
    <property type="match status" value="1"/>
</dbReference>
<dbReference type="PANTHER" id="PTHR24421">
    <property type="entry name" value="NITRATE/NITRITE SENSOR PROTEIN NARX-RELATED"/>
    <property type="match status" value="1"/>
</dbReference>
<dbReference type="InterPro" id="IPR036890">
    <property type="entry name" value="HATPase_C_sf"/>
</dbReference>
<dbReference type="InterPro" id="IPR003018">
    <property type="entry name" value="GAF"/>
</dbReference>
<sequence>MDVDQDLELPAEARALLDAVVAIGSDLDLRGVLTRIVEASCELTGAEYGVLGIVDDEGDFIDLVPNAAVGEQFTQIGRMPEGHGLLGLVPRERRSIRVDHVADHPVSTGSFPHSHPLIDRFLGAPVLVRDQAFGHLYLGNKRGHEEFTATDQALVEALARAAGTMIENARTYEQVEWRRRWLAGTGEVGRDLTGTTSVEEALDELVVSLRDLCGARLVAYVRVDAGLLEVRQVAGDTAAAPRVVERYADQVRDVTSSRVPERIPHDHHRTTLVVPVHTRLSGPGAILVDRAEETPSLRDIMLDLVSVTAAQLGLILDRRQALSERAQLLVARDRDRIARDLHDLVIQRLFATGMQLQGARALDPAELRTRVDGAIAELDGVIKELRSVIFELGTGSGRPLLDDVRALLSEYAAVLGFQPLLRIQGPVDRALVPEAGSHVLSTLRESLSNVARHAEASSVTVELTVSSAWFRLRVVDDGRGFDPATRTTGSGTGNLRARAQELGGHVVVSSAPGQGTVLEWVIPTVG</sequence>
<evidence type="ECO:0000313" key="7">
    <source>
        <dbReference type="Proteomes" id="UP000582231"/>
    </source>
</evidence>
<reference evidence="6 7" key="1">
    <citation type="submission" date="2020-07" db="EMBL/GenBank/DDBJ databases">
        <title>Sequencing the genomes of 1000 actinobacteria strains.</title>
        <authorList>
            <person name="Klenk H.-P."/>
        </authorList>
    </citation>
    <scope>NUCLEOTIDE SEQUENCE [LARGE SCALE GENOMIC DNA]</scope>
    <source>
        <strain evidence="6 7">DSM 19082</strain>
    </source>
</reference>
<dbReference type="AlphaFoldDB" id="A0A852RD11"/>
<dbReference type="PANTHER" id="PTHR24421:SF56">
    <property type="entry name" value="OXYGEN SENSOR HISTIDINE KINASE RESPONSE REGULATOR DOST"/>
    <property type="match status" value="1"/>
</dbReference>
<dbReference type="GO" id="GO:0016020">
    <property type="term" value="C:membrane"/>
    <property type="evidence" value="ECO:0007669"/>
    <property type="project" value="InterPro"/>
</dbReference>
<feature type="domain" description="GAF" evidence="4">
    <location>
        <begin position="197"/>
        <end position="326"/>
    </location>
</feature>
<proteinExistence type="predicted"/>
<dbReference type="InterPro" id="IPR029016">
    <property type="entry name" value="GAF-like_dom_sf"/>
</dbReference>
<evidence type="ECO:0000259" key="5">
    <source>
        <dbReference type="SMART" id="SM00387"/>
    </source>
</evidence>
<evidence type="ECO:0000256" key="1">
    <source>
        <dbReference type="ARBA" id="ARBA00022679"/>
    </source>
</evidence>
<dbReference type="RefSeq" id="WP_179727756.1">
    <property type="nucleotide sequence ID" value="NZ_BAABEF010000001.1"/>
</dbReference>
<keyword evidence="7" id="KW-1185">Reference proteome</keyword>
<dbReference type="SMART" id="SM00387">
    <property type="entry name" value="HATPase_c"/>
    <property type="match status" value="1"/>
</dbReference>
<dbReference type="SUPFAM" id="SSF55781">
    <property type="entry name" value="GAF domain-like"/>
    <property type="match status" value="2"/>
</dbReference>
<feature type="domain" description="Histidine kinase/HSP90-like ATPase" evidence="5">
    <location>
        <begin position="434"/>
        <end position="526"/>
    </location>
</feature>
<dbReference type="GO" id="GO:0046983">
    <property type="term" value="F:protein dimerization activity"/>
    <property type="evidence" value="ECO:0007669"/>
    <property type="project" value="InterPro"/>
</dbReference>
<feature type="domain" description="GAF" evidence="4">
    <location>
        <begin position="28"/>
        <end position="176"/>
    </location>
</feature>
<gene>
    <name evidence="6" type="ORF">BJ958_003027</name>
</gene>
<evidence type="ECO:0000313" key="6">
    <source>
        <dbReference type="EMBL" id="NYD31481.1"/>
    </source>
</evidence>
<accession>A0A852RD11</accession>
<dbReference type="Pfam" id="PF13185">
    <property type="entry name" value="GAF_2"/>
    <property type="match status" value="1"/>
</dbReference>
<dbReference type="Proteomes" id="UP000582231">
    <property type="component" value="Unassembled WGS sequence"/>
</dbReference>
<dbReference type="Pfam" id="PF02518">
    <property type="entry name" value="HATPase_c"/>
    <property type="match status" value="1"/>
</dbReference>
<evidence type="ECO:0000256" key="2">
    <source>
        <dbReference type="ARBA" id="ARBA00022777"/>
    </source>
</evidence>
<dbReference type="Gene3D" id="3.30.565.10">
    <property type="entry name" value="Histidine kinase-like ATPase, C-terminal domain"/>
    <property type="match status" value="1"/>
</dbReference>
<comment type="caution">
    <text evidence="6">The sequence shown here is derived from an EMBL/GenBank/DDBJ whole genome shotgun (WGS) entry which is preliminary data.</text>
</comment>
<dbReference type="CDD" id="cd16917">
    <property type="entry name" value="HATPase_UhpB-NarQ-NarX-like"/>
    <property type="match status" value="1"/>
</dbReference>
<evidence type="ECO:0000256" key="3">
    <source>
        <dbReference type="ARBA" id="ARBA00023012"/>
    </source>
</evidence>
<keyword evidence="2 6" id="KW-0418">Kinase</keyword>
<dbReference type="EMBL" id="JACCBF010000001">
    <property type="protein sequence ID" value="NYD31481.1"/>
    <property type="molecule type" value="Genomic_DNA"/>
</dbReference>
<keyword evidence="3" id="KW-0902">Two-component regulatory system</keyword>
<organism evidence="6 7">
    <name type="scientific">Nocardioides kongjuensis</name>
    <dbReference type="NCBI Taxonomy" id="349522"/>
    <lineage>
        <taxon>Bacteria</taxon>
        <taxon>Bacillati</taxon>
        <taxon>Actinomycetota</taxon>
        <taxon>Actinomycetes</taxon>
        <taxon>Propionibacteriales</taxon>
        <taxon>Nocardioidaceae</taxon>
        <taxon>Nocardioides</taxon>
    </lineage>
</organism>
<name>A0A852RD11_9ACTN</name>
<dbReference type="InterPro" id="IPR011712">
    <property type="entry name" value="Sig_transdc_His_kin_sub3_dim/P"/>
</dbReference>
<dbReference type="Gene3D" id="3.30.450.40">
    <property type="match status" value="2"/>
</dbReference>
<dbReference type="GO" id="GO:0000155">
    <property type="term" value="F:phosphorelay sensor kinase activity"/>
    <property type="evidence" value="ECO:0007669"/>
    <property type="project" value="InterPro"/>
</dbReference>
<dbReference type="InterPro" id="IPR003594">
    <property type="entry name" value="HATPase_dom"/>
</dbReference>
<dbReference type="SUPFAM" id="SSF55874">
    <property type="entry name" value="ATPase domain of HSP90 chaperone/DNA topoisomerase II/histidine kinase"/>
    <property type="match status" value="1"/>
</dbReference>
<evidence type="ECO:0000259" key="4">
    <source>
        <dbReference type="SMART" id="SM00065"/>
    </source>
</evidence>
<keyword evidence="1" id="KW-0808">Transferase</keyword>
<dbReference type="SMART" id="SM00065">
    <property type="entry name" value="GAF"/>
    <property type="match status" value="2"/>
</dbReference>
<dbReference type="InterPro" id="IPR050482">
    <property type="entry name" value="Sensor_HK_TwoCompSys"/>
</dbReference>
<protein>
    <submittedName>
        <fullName evidence="6">Signal transduction histidine kinase</fullName>
    </submittedName>
</protein>
<dbReference type="Gene3D" id="1.20.5.1930">
    <property type="match status" value="1"/>
</dbReference>